<accession>A0ABR3SP40</accession>
<sequence length="296" mass="31495">MSSAATMLLPILLATLVPFTHAHMCLSWPRPYDAAALVDARGPLNHTSEYPCKLQTYALSGDDHLATNTLRVDTAYALSFHPTAAVHHGGACQLSLTLDAAPTNASVFKVFHTILGGCPGVDNDFDARNQTFALPAAAVPAGPAVLALSWWPVASGAPEMYMNCAPVEVVGGLDRGSPAMDAFWALPDALVANLGVSDEGGVGVVEEQEEMGRRQWDLIAREGRMPRCRRRQGAGGNWNAILKVPSPGRSVAYGENPYGWPLVAPEGECGVWGVGPEGYWEVDGEEETSSEIRGEV</sequence>
<dbReference type="Gene3D" id="2.70.50.70">
    <property type="match status" value="1"/>
</dbReference>
<dbReference type="PANTHER" id="PTHR36182:SF2">
    <property type="entry name" value="LYTIC POLYSACCHARIDE MONOOXYGENASE"/>
    <property type="match status" value="1"/>
</dbReference>
<reference evidence="2 3" key="1">
    <citation type="submission" date="2024-02" db="EMBL/GenBank/DDBJ databases">
        <title>De novo assembly and annotation of 12 fungi associated with fruit tree decline syndrome in Ontario, Canada.</title>
        <authorList>
            <person name="Sulman M."/>
            <person name="Ellouze W."/>
            <person name="Ilyukhin E."/>
        </authorList>
    </citation>
    <scope>NUCLEOTIDE SEQUENCE [LARGE SCALE GENOMIC DNA]</scope>
    <source>
        <strain evidence="2 3">M1-105</strain>
    </source>
</reference>
<proteinExistence type="predicted"/>
<keyword evidence="3" id="KW-1185">Reference proteome</keyword>
<evidence type="ECO:0008006" key="4">
    <source>
        <dbReference type="Google" id="ProtNLM"/>
    </source>
</evidence>
<comment type="caution">
    <text evidence="2">The sequence shown here is derived from an EMBL/GenBank/DDBJ whole genome shotgun (WGS) entry which is preliminary data.</text>
</comment>
<keyword evidence="1" id="KW-0732">Signal</keyword>
<gene>
    <name evidence="2" type="ORF">SLS56_006989</name>
</gene>
<feature type="chain" id="PRO_5045754380" description="Chitin-binding type-4 domain-containing protein" evidence="1">
    <location>
        <begin position="23"/>
        <end position="296"/>
    </location>
</feature>
<dbReference type="PANTHER" id="PTHR36182">
    <property type="entry name" value="PROTEIN, PUTATIVE (AFU_ORTHOLOGUE AFUA_6G10930)-RELATED"/>
    <property type="match status" value="1"/>
</dbReference>
<dbReference type="EMBL" id="JAJVDC020000086">
    <property type="protein sequence ID" value="KAL1626016.1"/>
    <property type="molecule type" value="Genomic_DNA"/>
</dbReference>
<evidence type="ECO:0000313" key="2">
    <source>
        <dbReference type="EMBL" id="KAL1626016.1"/>
    </source>
</evidence>
<name>A0ABR3SP40_9PEZI</name>
<evidence type="ECO:0000313" key="3">
    <source>
        <dbReference type="Proteomes" id="UP001521116"/>
    </source>
</evidence>
<evidence type="ECO:0000256" key="1">
    <source>
        <dbReference type="SAM" id="SignalP"/>
    </source>
</evidence>
<organism evidence="2 3">
    <name type="scientific">Neofusicoccum ribis</name>
    <dbReference type="NCBI Taxonomy" id="45134"/>
    <lineage>
        <taxon>Eukaryota</taxon>
        <taxon>Fungi</taxon>
        <taxon>Dikarya</taxon>
        <taxon>Ascomycota</taxon>
        <taxon>Pezizomycotina</taxon>
        <taxon>Dothideomycetes</taxon>
        <taxon>Dothideomycetes incertae sedis</taxon>
        <taxon>Botryosphaeriales</taxon>
        <taxon>Botryosphaeriaceae</taxon>
        <taxon>Neofusicoccum</taxon>
    </lineage>
</organism>
<protein>
    <recommendedName>
        <fullName evidence="4">Chitin-binding type-4 domain-containing protein</fullName>
    </recommendedName>
</protein>
<dbReference type="Proteomes" id="UP001521116">
    <property type="component" value="Unassembled WGS sequence"/>
</dbReference>
<feature type="signal peptide" evidence="1">
    <location>
        <begin position="1"/>
        <end position="22"/>
    </location>
</feature>